<dbReference type="Proteomes" id="UP000092584">
    <property type="component" value="Unassembled WGS sequence"/>
</dbReference>
<dbReference type="AlphaFoldDB" id="A0A1B8TQB9"/>
<dbReference type="EMBL" id="LSFM01000025">
    <property type="protein sequence ID" value="OBY61839.1"/>
    <property type="molecule type" value="Genomic_DNA"/>
</dbReference>
<keyword evidence="1" id="KW-0812">Transmembrane</keyword>
<reference evidence="3" key="1">
    <citation type="submission" date="2016-02" db="EMBL/GenBank/DDBJ databases">
        <authorList>
            <person name="Shin S.-K."/>
            <person name="Yi H."/>
            <person name="Kim E."/>
        </authorList>
    </citation>
    <scope>NUCLEOTIDE SEQUENCE [LARGE SCALE GENOMIC DNA]</scope>
    <source>
        <strain evidence="3">LPB0003</strain>
    </source>
</reference>
<feature type="transmembrane region" description="Helical" evidence="1">
    <location>
        <begin position="6"/>
        <end position="26"/>
    </location>
</feature>
<evidence type="ECO:0000313" key="2">
    <source>
        <dbReference type="EMBL" id="OBY61839.1"/>
    </source>
</evidence>
<keyword evidence="1" id="KW-1133">Transmembrane helix</keyword>
<dbReference type="STRING" id="1774273.LPB03_15640"/>
<evidence type="ECO:0000313" key="3">
    <source>
        <dbReference type="Proteomes" id="UP000092584"/>
    </source>
</evidence>
<accession>A0A1B8TQB9</accession>
<protein>
    <submittedName>
        <fullName evidence="2">Uncharacterized protein</fullName>
    </submittedName>
</protein>
<feature type="transmembrane region" description="Helical" evidence="1">
    <location>
        <begin position="112"/>
        <end position="130"/>
    </location>
</feature>
<dbReference type="OrthoDB" id="670562at2"/>
<organism evidence="2 3">
    <name type="scientific">Polaribacter vadi</name>
    <dbReference type="NCBI Taxonomy" id="1774273"/>
    <lineage>
        <taxon>Bacteria</taxon>
        <taxon>Pseudomonadati</taxon>
        <taxon>Bacteroidota</taxon>
        <taxon>Flavobacteriia</taxon>
        <taxon>Flavobacteriales</taxon>
        <taxon>Flavobacteriaceae</taxon>
    </lineage>
</organism>
<keyword evidence="1" id="KW-0472">Membrane</keyword>
<name>A0A1B8TQB9_9FLAO</name>
<dbReference type="RefSeq" id="WP_065320206.1">
    <property type="nucleotide sequence ID" value="NZ_CP017477.1"/>
</dbReference>
<sequence>MSLQIQIIGVLLMLLALIHIGFPKYFKWKLELKSLSLINSQMMTTHTFFIALTVFLMGLLCVTSSTELIETTLGKKISLGLGIFWLIRLFFQMFVYSSLLWKGKKFETTMHILFTLFWVYMSSLFLIIYFK</sequence>
<comment type="caution">
    <text evidence="2">The sequence shown here is derived from an EMBL/GenBank/DDBJ whole genome shotgun (WGS) entry which is preliminary data.</text>
</comment>
<feature type="transmembrane region" description="Helical" evidence="1">
    <location>
        <begin position="77"/>
        <end position="100"/>
    </location>
</feature>
<dbReference type="KEGG" id="pob:LPB03_15640"/>
<proteinExistence type="predicted"/>
<gene>
    <name evidence="2" type="ORF">LPB3_13665</name>
</gene>
<feature type="transmembrane region" description="Helical" evidence="1">
    <location>
        <begin position="47"/>
        <end position="65"/>
    </location>
</feature>
<keyword evidence="3" id="KW-1185">Reference proteome</keyword>
<evidence type="ECO:0000256" key="1">
    <source>
        <dbReference type="SAM" id="Phobius"/>
    </source>
</evidence>